<accession>D1BER2</accession>
<feature type="compositionally biased region" description="Low complexity" evidence="2">
    <location>
        <begin position="14"/>
        <end position="28"/>
    </location>
</feature>
<evidence type="ECO:0000256" key="1">
    <source>
        <dbReference type="ARBA" id="ARBA00007553"/>
    </source>
</evidence>
<dbReference type="InterPro" id="IPR006619">
    <property type="entry name" value="PGRP_domain_met/bac"/>
</dbReference>
<feature type="chain" id="PRO_5003020612" evidence="3">
    <location>
        <begin position="18"/>
        <end position="387"/>
    </location>
</feature>
<dbReference type="GO" id="GO:0009253">
    <property type="term" value="P:peptidoglycan catabolic process"/>
    <property type="evidence" value="ECO:0007669"/>
    <property type="project" value="InterPro"/>
</dbReference>
<dbReference type="GO" id="GO:0008745">
    <property type="term" value="F:N-acetylmuramoyl-L-alanine amidase activity"/>
    <property type="evidence" value="ECO:0007669"/>
    <property type="project" value="InterPro"/>
</dbReference>
<dbReference type="SUPFAM" id="SSF55846">
    <property type="entry name" value="N-acetylmuramoyl-L-alanine amidase-like"/>
    <property type="match status" value="1"/>
</dbReference>
<keyword evidence="7" id="KW-1185">Reference proteome</keyword>
<feature type="region of interest" description="Disordered" evidence="2">
    <location>
        <begin position="14"/>
        <end position="56"/>
    </location>
</feature>
<dbReference type="HOGENOM" id="CLU_018529_0_0_11"/>
<dbReference type="InterPro" id="IPR036505">
    <property type="entry name" value="Amidase/PGRP_sf"/>
</dbReference>
<name>D1BER2_SANKS</name>
<evidence type="ECO:0000256" key="3">
    <source>
        <dbReference type="SAM" id="SignalP"/>
    </source>
</evidence>
<dbReference type="Proteomes" id="UP000000322">
    <property type="component" value="Chromosome"/>
</dbReference>
<feature type="domain" description="N-acetylmuramoyl-L-alanine amidase" evidence="4">
    <location>
        <begin position="205"/>
        <end position="352"/>
    </location>
</feature>
<keyword evidence="3" id="KW-0732">Signal</keyword>
<dbReference type="SMART" id="SM00644">
    <property type="entry name" value="Ami_2"/>
    <property type="match status" value="1"/>
</dbReference>
<organism evidence="6 7">
    <name type="scientific">Sanguibacter keddieii (strain ATCC 51767 / DSM 10542 / NCFB 3025 / ST-74)</name>
    <dbReference type="NCBI Taxonomy" id="446469"/>
    <lineage>
        <taxon>Bacteria</taxon>
        <taxon>Bacillati</taxon>
        <taxon>Actinomycetota</taxon>
        <taxon>Actinomycetes</taxon>
        <taxon>Micrococcales</taxon>
        <taxon>Sanguibacteraceae</taxon>
        <taxon>Sanguibacter</taxon>
    </lineage>
</organism>
<comment type="similarity">
    <text evidence="1">Belongs to the N-acetylmuramoyl-L-alanine amidase 2 family.</text>
</comment>
<dbReference type="SMART" id="SM00701">
    <property type="entry name" value="PGRP"/>
    <property type="match status" value="1"/>
</dbReference>
<evidence type="ECO:0000313" key="6">
    <source>
        <dbReference type="EMBL" id="ACZ23348.1"/>
    </source>
</evidence>
<feature type="signal peptide" evidence="3">
    <location>
        <begin position="1"/>
        <end position="17"/>
    </location>
</feature>
<evidence type="ECO:0000259" key="4">
    <source>
        <dbReference type="SMART" id="SM00644"/>
    </source>
</evidence>
<dbReference type="PANTHER" id="PTHR11022">
    <property type="entry name" value="PEPTIDOGLYCAN RECOGNITION PROTEIN"/>
    <property type="match status" value="1"/>
</dbReference>
<dbReference type="Gene3D" id="3.40.80.10">
    <property type="entry name" value="Peptidoglycan recognition protein-like"/>
    <property type="match status" value="1"/>
</dbReference>
<dbReference type="PANTHER" id="PTHR11022:SF41">
    <property type="entry name" value="PEPTIDOGLYCAN-RECOGNITION PROTEIN LC-RELATED"/>
    <property type="match status" value="1"/>
</dbReference>
<dbReference type="AlphaFoldDB" id="D1BER2"/>
<proteinExistence type="inferred from homology"/>
<protein>
    <submittedName>
        <fullName evidence="6">N-acetylmuramoyl-L-alanine amidase</fullName>
    </submittedName>
</protein>
<dbReference type="InterPro" id="IPR002502">
    <property type="entry name" value="Amidase_domain"/>
</dbReference>
<dbReference type="InterPro" id="IPR015510">
    <property type="entry name" value="PGRP"/>
</dbReference>
<dbReference type="KEGG" id="ske:Sked_34600"/>
<reference evidence="6 7" key="1">
    <citation type="journal article" date="2009" name="Stand. Genomic Sci.">
        <title>Complete genome sequence of Sanguibacter keddieii type strain (ST-74).</title>
        <authorList>
            <person name="Ivanova N."/>
            <person name="Sikorski J."/>
            <person name="Sims D."/>
            <person name="Brettin T."/>
            <person name="Detter J.C."/>
            <person name="Han C."/>
            <person name="Lapidus A."/>
            <person name="Copeland A."/>
            <person name="Glavina Del Rio T."/>
            <person name="Nolan M."/>
            <person name="Chen F."/>
            <person name="Lucas S."/>
            <person name="Tice H."/>
            <person name="Cheng J.F."/>
            <person name="Bruce D."/>
            <person name="Goodwin L."/>
            <person name="Pitluck S."/>
            <person name="Pati A."/>
            <person name="Mavromatis K."/>
            <person name="Chen A."/>
            <person name="Palaniappan K."/>
            <person name="D'haeseleer P."/>
            <person name="Chain P."/>
            <person name="Bristow J."/>
            <person name="Eisen J.A."/>
            <person name="Markowitz V."/>
            <person name="Hugenholtz P."/>
            <person name="Goker M."/>
            <person name="Pukall R."/>
            <person name="Klenk H.P."/>
            <person name="Kyrpides N.C."/>
        </authorList>
    </citation>
    <scope>NUCLEOTIDE SEQUENCE [LARGE SCALE GENOMIC DNA]</scope>
    <source>
        <strain evidence="7">ATCC 51767 / DSM 10542 / NCFB 3025 / ST-74</strain>
    </source>
</reference>
<feature type="domain" description="Peptidoglycan recognition protein family" evidence="5">
    <location>
        <begin position="189"/>
        <end position="346"/>
    </location>
</feature>
<dbReference type="eggNOG" id="COG5479">
    <property type="taxonomic scope" value="Bacteria"/>
</dbReference>
<evidence type="ECO:0000259" key="5">
    <source>
        <dbReference type="SMART" id="SM00701"/>
    </source>
</evidence>
<dbReference type="Pfam" id="PF01510">
    <property type="entry name" value="Amidase_2"/>
    <property type="match status" value="1"/>
</dbReference>
<feature type="region of interest" description="Disordered" evidence="2">
    <location>
        <begin position="114"/>
        <end position="140"/>
    </location>
</feature>
<feature type="compositionally biased region" description="Low complexity" evidence="2">
    <location>
        <begin position="36"/>
        <end position="54"/>
    </location>
</feature>
<feature type="region of interest" description="Disordered" evidence="2">
    <location>
        <begin position="165"/>
        <end position="194"/>
    </location>
</feature>
<dbReference type="CDD" id="cd06583">
    <property type="entry name" value="PGRP"/>
    <property type="match status" value="1"/>
</dbReference>
<evidence type="ECO:0000256" key="2">
    <source>
        <dbReference type="SAM" id="MobiDB-lite"/>
    </source>
</evidence>
<dbReference type="GO" id="GO:0008270">
    <property type="term" value="F:zinc ion binding"/>
    <property type="evidence" value="ECO:0007669"/>
    <property type="project" value="InterPro"/>
</dbReference>
<evidence type="ECO:0000313" key="7">
    <source>
        <dbReference type="Proteomes" id="UP000000322"/>
    </source>
</evidence>
<gene>
    <name evidence="6" type="ordered locus">Sked_34600</name>
</gene>
<dbReference type="EMBL" id="CP001819">
    <property type="protein sequence ID" value="ACZ23348.1"/>
    <property type="molecule type" value="Genomic_DNA"/>
</dbReference>
<sequence>MLGALVAAGALATPAAATTPHPVSTTTTEVPLSVDPQQPGTPAAAPASTARWQPSAAPTIRTAQVPYTLDAPPVTLGAVADSTGFAVAGVVWDDTDDVTVSSVQLRTLTGGTWSDWESIEPEESDQDHGPSAGSRTAGTDPIAVGEVDRVEVRVVADGTPANARLAVVDPGSSDADDIPVDVPREGGTPTVLPRSAWGADESIMTWRPQPATVQGTVIHHTAGTNDYTPEQVPAILRGIYTFHAQTNNWGDIGYNFLVDKFGRAWEGRAGGITNATTGAHAFGFNAWTTGISVMGNYTTAPISDAAWDTVADLAAWKLSERGVDVDGTMTVNGRTYPALVGHRDVGVTECPGDQLYERLDELRAAVGDRQATDHPVVGTSHEADAAA</sequence>